<evidence type="ECO:0000256" key="2">
    <source>
        <dbReference type="ARBA" id="ARBA00022475"/>
    </source>
</evidence>
<organism evidence="8 9">
    <name type="scientific">Pararhizobium mangrovi</name>
    <dbReference type="NCBI Taxonomy" id="2590452"/>
    <lineage>
        <taxon>Bacteria</taxon>
        <taxon>Pseudomonadati</taxon>
        <taxon>Pseudomonadota</taxon>
        <taxon>Alphaproteobacteria</taxon>
        <taxon>Hyphomicrobiales</taxon>
        <taxon>Rhizobiaceae</taxon>
        <taxon>Rhizobium/Agrobacterium group</taxon>
        <taxon>Pararhizobium</taxon>
    </lineage>
</organism>
<name>A0A506UGX5_9HYPH</name>
<evidence type="ECO:0000313" key="8">
    <source>
        <dbReference type="EMBL" id="TPW32669.1"/>
    </source>
</evidence>
<dbReference type="AlphaFoldDB" id="A0A506UGX5"/>
<evidence type="ECO:0000256" key="1">
    <source>
        <dbReference type="ARBA" id="ARBA00004651"/>
    </source>
</evidence>
<dbReference type="Pfam" id="PF01478">
    <property type="entry name" value="Peptidase_A24"/>
    <property type="match status" value="1"/>
</dbReference>
<keyword evidence="5 6" id="KW-0472">Membrane</keyword>
<evidence type="ECO:0000256" key="4">
    <source>
        <dbReference type="ARBA" id="ARBA00022989"/>
    </source>
</evidence>
<dbReference type="InterPro" id="IPR000045">
    <property type="entry name" value="Prepilin_IV_endopep_pep"/>
</dbReference>
<dbReference type="GO" id="GO:0004190">
    <property type="term" value="F:aspartic-type endopeptidase activity"/>
    <property type="evidence" value="ECO:0007669"/>
    <property type="project" value="InterPro"/>
</dbReference>
<dbReference type="Proteomes" id="UP000320314">
    <property type="component" value="Unassembled WGS sequence"/>
</dbReference>
<dbReference type="GO" id="GO:0005886">
    <property type="term" value="C:plasma membrane"/>
    <property type="evidence" value="ECO:0007669"/>
    <property type="project" value="UniProtKB-SubCell"/>
</dbReference>
<dbReference type="Gene3D" id="1.20.120.1220">
    <property type="match status" value="1"/>
</dbReference>
<keyword evidence="9" id="KW-1185">Reference proteome</keyword>
<protein>
    <submittedName>
        <fullName evidence="8">Peptidase</fullName>
    </submittedName>
</protein>
<proteinExistence type="predicted"/>
<comment type="caution">
    <text evidence="8">The sequence shown here is derived from an EMBL/GenBank/DDBJ whole genome shotgun (WGS) entry which is preliminary data.</text>
</comment>
<dbReference type="PANTHER" id="PTHR36506:SF1">
    <property type="entry name" value="PREFLAGELLIN PEPTIDASE"/>
    <property type="match status" value="1"/>
</dbReference>
<feature type="transmembrane region" description="Helical" evidence="6">
    <location>
        <begin position="68"/>
        <end position="88"/>
    </location>
</feature>
<gene>
    <name evidence="8" type="ORF">FJU11_00100</name>
</gene>
<keyword evidence="4 6" id="KW-1133">Transmembrane helix</keyword>
<reference evidence="8 9" key="1">
    <citation type="submission" date="2019-06" db="EMBL/GenBank/DDBJ databases">
        <authorList>
            <person name="Li M."/>
        </authorList>
    </citation>
    <scope>NUCLEOTIDE SEQUENCE [LARGE SCALE GENOMIC DNA]</scope>
    <source>
        <strain evidence="8 9">BGMRC6574</strain>
    </source>
</reference>
<feature type="transmembrane region" description="Helical" evidence="6">
    <location>
        <begin position="179"/>
        <end position="199"/>
    </location>
</feature>
<comment type="subcellular location">
    <subcellularLocation>
        <location evidence="1">Cell membrane</location>
        <topology evidence="1">Multi-pass membrane protein</topology>
    </subcellularLocation>
</comment>
<keyword evidence="3 6" id="KW-0812">Transmembrane</keyword>
<dbReference type="OrthoDB" id="5329005at2"/>
<keyword evidence="2" id="KW-1003">Cell membrane</keyword>
<feature type="transmembrane region" description="Helical" evidence="6">
    <location>
        <begin position="94"/>
        <end position="113"/>
    </location>
</feature>
<feature type="transmembrane region" description="Helical" evidence="6">
    <location>
        <begin position="134"/>
        <end position="159"/>
    </location>
</feature>
<feature type="domain" description="Prepilin type IV endopeptidase peptidase" evidence="7">
    <location>
        <begin position="46"/>
        <end position="149"/>
    </location>
</feature>
<feature type="transmembrane region" description="Helical" evidence="6">
    <location>
        <begin position="37"/>
        <end position="56"/>
    </location>
</feature>
<dbReference type="InterPro" id="IPR052218">
    <property type="entry name" value="Preflagellin_Peptidase"/>
</dbReference>
<dbReference type="EMBL" id="VHLH01000001">
    <property type="protein sequence ID" value="TPW32669.1"/>
    <property type="molecule type" value="Genomic_DNA"/>
</dbReference>
<accession>A0A506UGX5</accession>
<evidence type="ECO:0000256" key="3">
    <source>
        <dbReference type="ARBA" id="ARBA00022692"/>
    </source>
</evidence>
<dbReference type="PANTHER" id="PTHR36506">
    <property type="entry name" value="PREFLAGELLIN PEPTIDASE"/>
    <property type="match status" value="1"/>
</dbReference>
<evidence type="ECO:0000313" key="9">
    <source>
        <dbReference type="Proteomes" id="UP000320314"/>
    </source>
</evidence>
<evidence type="ECO:0000259" key="7">
    <source>
        <dbReference type="Pfam" id="PF01478"/>
    </source>
</evidence>
<evidence type="ECO:0000256" key="5">
    <source>
        <dbReference type="ARBA" id="ARBA00023136"/>
    </source>
</evidence>
<evidence type="ECO:0000256" key="6">
    <source>
        <dbReference type="SAM" id="Phobius"/>
    </source>
</evidence>
<sequence>MAIVRSARRRGRMDERVRGRYVGLPEGAASMASMLDIAVPIVMLVVFASCMCTGGLSDLASMRIPNRVSVVLVATFVLLAPVSGISLALYGTHLLAGVAVFAVGFALFAANVIGGGDAKMIAATAVWFGLSGDLADFLVSTAIAGGVLALCILALRAAAGRLAGVGIPLPAHFHDARAGLPYGVAIAFAGLVTIMHTPLAQMAIARFHA</sequence>